<sequence>MITVPFLSRRSGGVDLMVQALECHTGLTALSRGMSNNMMRAETHIWGEQWSQGRTAVTSVCLDQVGAVPPSPPQQFHRGR</sequence>
<dbReference type="AlphaFoldDB" id="A0AAV7L0Z5"/>
<name>A0AAV7L0Z5_PLEWA</name>
<reference evidence="1" key="1">
    <citation type="journal article" date="2022" name="bioRxiv">
        <title>Sequencing and chromosome-scale assembly of the giantPleurodeles waltlgenome.</title>
        <authorList>
            <person name="Brown T."/>
            <person name="Elewa A."/>
            <person name="Iarovenko S."/>
            <person name="Subramanian E."/>
            <person name="Araus A.J."/>
            <person name="Petzold A."/>
            <person name="Susuki M."/>
            <person name="Suzuki K.-i.T."/>
            <person name="Hayashi T."/>
            <person name="Toyoda A."/>
            <person name="Oliveira C."/>
            <person name="Osipova E."/>
            <person name="Leigh N.D."/>
            <person name="Simon A."/>
            <person name="Yun M.H."/>
        </authorList>
    </citation>
    <scope>NUCLEOTIDE SEQUENCE</scope>
    <source>
        <strain evidence="1">20211129_DDA</strain>
        <tissue evidence="1">Liver</tissue>
    </source>
</reference>
<evidence type="ECO:0000313" key="1">
    <source>
        <dbReference type="EMBL" id="KAJ1082968.1"/>
    </source>
</evidence>
<dbReference type="Proteomes" id="UP001066276">
    <property type="component" value="Chromosome 12"/>
</dbReference>
<proteinExistence type="predicted"/>
<accession>A0AAV7L0Z5</accession>
<dbReference type="EMBL" id="JANPWB010000016">
    <property type="protein sequence ID" value="KAJ1082968.1"/>
    <property type="molecule type" value="Genomic_DNA"/>
</dbReference>
<protein>
    <submittedName>
        <fullName evidence="1">Uncharacterized protein</fullName>
    </submittedName>
</protein>
<keyword evidence="2" id="KW-1185">Reference proteome</keyword>
<evidence type="ECO:0000313" key="2">
    <source>
        <dbReference type="Proteomes" id="UP001066276"/>
    </source>
</evidence>
<comment type="caution">
    <text evidence="1">The sequence shown here is derived from an EMBL/GenBank/DDBJ whole genome shotgun (WGS) entry which is preliminary data.</text>
</comment>
<gene>
    <name evidence="1" type="ORF">NDU88_003129</name>
</gene>
<organism evidence="1 2">
    <name type="scientific">Pleurodeles waltl</name>
    <name type="common">Iberian ribbed newt</name>
    <dbReference type="NCBI Taxonomy" id="8319"/>
    <lineage>
        <taxon>Eukaryota</taxon>
        <taxon>Metazoa</taxon>
        <taxon>Chordata</taxon>
        <taxon>Craniata</taxon>
        <taxon>Vertebrata</taxon>
        <taxon>Euteleostomi</taxon>
        <taxon>Amphibia</taxon>
        <taxon>Batrachia</taxon>
        <taxon>Caudata</taxon>
        <taxon>Salamandroidea</taxon>
        <taxon>Salamandridae</taxon>
        <taxon>Pleurodelinae</taxon>
        <taxon>Pleurodeles</taxon>
    </lineage>
</organism>